<proteinExistence type="predicted"/>
<protein>
    <submittedName>
        <fullName evidence="1">Uncharacterized protein</fullName>
    </submittedName>
</protein>
<sequence length="141" mass="16031">MVQLPEMNLTEEQKYELLYNWYSKKEELAKVQAQERALRQSVVSVFFPDGLNENTNKIKLDTGDDLVVTQPYTRKVDKAIFSQILPDLVKAGVDVNEVTETKVELRVAKYRQLTPEQLAIFDECVTTTPGSPQVKIAVKKG</sequence>
<gene>
    <name evidence="1" type="ORF">BM613_13095</name>
</gene>
<dbReference type="AlphaFoldDB" id="A0A2U3D447"/>
<accession>A0A2U3D447</accession>
<name>A0A2U3D447_SULT2</name>
<dbReference type="Pfam" id="PF23791">
    <property type="entry name" value="DUF7173"/>
    <property type="match status" value="1"/>
</dbReference>
<dbReference type="EMBL" id="MPDK01000037">
    <property type="protein sequence ID" value="PWI56066.1"/>
    <property type="molecule type" value="Genomic_DNA"/>
</dbReference>
<dbReference type="InterPro" id="IPR055597">
    <property type="entry name" value="DUF7173"/>
</dbReference>
<keyword evidence="2" id="KW-1185">Reference proteome</keyword>
<evidence type="ECO:0000313" key="2">
    <source>
        <dbReference type="Proteomes" id="UP000245380"/>
    </source>
</evidence>
<evidence type="ECO:0000313" key="1">
    <source>
        <dbReference type="EMBL" id="PWI56066.1"/>
    </source>
</evidence>
<organism evidence="1 2">
    <name type="scientific">Sulfoacidibacillus thermotolerans</name>
    <name type="common">Acidibacillus sulfuroxidans</name>
    <dbReference type="NCBI Taxonomy" id="1765684"/>
    <lineage>
        <taxon>Bacteria</taxon>
        <taxon>Bacillati</taxon>
        <taxon>Bacillota</taxon>
        <taxon>Bacilli</taxon>
        <taxon>Bacillales</taxon>
        <taxon>Alicyclobacillaceae</taxon>
        <taxon>Sulfoacidibacillus</taxon>
    </lineage>
</organism>
<comment type="caution">
    <text evidence="1">The sequence shown here is derived from an EMBL/GenBank/DDBJ whole genome shotgun (WGS) entry which is preliminary data.</text>
</comment>
<reference evidence="1 2" key="1">
    <citation type="submission" date="2016-11" db="EMBL/GenBank/DDBJ databases">
        <title>Comparative genomics of Acidibacillus ferroxidans species.</title>
        <authorList>
            <person name="Oliveira G."/>
            <person name="Nunes G."/>
            <person name="Oliveira R."/>
            <person name="Araujo F."/>
            <person name="Salim A."/>
            <person name="Scholte L."/>
            <person name="Morais D."/>
            <person name="Nancucheo I."/>
            <person name="Johnson D.B."/>
            <person name="Grail B."/>
            <person name="Bittencourt J."/>
            <person name="Valadares R."/>
        </authorList>
    </citation>
    <scope>NUCLEOTIDE SEQUENCE [LARGE SCALE GENOMIC DNA]</scope>
    <source>
        <strain evidence="1 2">Y002</strain>
    </source>
</reference>
<dbReference type="OrthoDB" id="9825563at2"/>
<dbReference type="RefSeq" id="WP_109431647.1">
    <property type="nucleotide sequence ID" value="NZ_MPDK01000037.1"/>
</dbReference>
<dbReference type="Proteomes" id="UP000245380">
    <property type="component" value="Unassembled WGS sequence"/>
</dbReference>